<dbReference type="PROSITE" id="PS50234">
    <property type="entry name" value="VWFA"/>
    <property type="match status" value="1"/>
</dbReference>
<sequence>MPLHYPFSAVVGSDDMALALTLTAVSPQVGGVLIRGEKGTAKSTMVRALAGILPPIEVVTGDRFSSAPDDRGSETPDGPIPHDAPTECRPVRLVELPIGATEDRITGSLHLERALSEGVTEFEPGLLARAHRGLLYVDEVNLLHDHVVDQLLDAAAMGRVTVERDGVSVEHAARFVLVGTMNPEEGELRPQLLDRFGLTVEVAAPRDPDLRAEVIRRRVAFESDPAAFAAAYAERERALSERIVAARELLGSVTLTDWALRKIAEVCAGFDVDGMRADIVTARTAAAHAAWQGRTRITREDIRVAARMALPHRRRRAPFDAPGLDEDLLERLLGDDDEPDPDPADSDQADRTEGADESADTDASGDDGGSADSPTTDSPDVPADAQAEAQGDANADGQSGGRDDADAADATDGQETSDDAQAPVECAPADGSADGPADGQTGGPESAPPGTVTSATEPYRTRLLSVTGAGHGAAGKRSRALTSSGRRIGSGAFTGSDLHLPATVRAAARWQSARGRGADDSNANRGGVRGASRGADRLLLAPEDLRSAVREGRESNLVLFCVDASGSMAARKRMEQVKTAILSLLLDAYRRRDTVGLVTFRGAGADVALPPTSSVDIAATRLEQLPAGGRTPLTEGLLTTAEVLRIAAVRDPRRRALVVVVTDGRATHGPDALARARAAAAGFSTLGATTVVVDCETGRFRMGLAADLAARLGAEHVPLGEVTAEGLAATVRARTHTRGATGGLDDAGRTSPGAAAPHPADMPFTPRNLTPRNEVA</sequence>
<dbReference type="InterPro" id="IPR041628">
    <property type="entry name" value="ChlI/MoxR_AAA_lid"/>
</dbReference>
<gene>
    <name evidence="7" type="ORF">ACFFVD_12325</name>
</gene>
<protein>
    <recommendedName>
        <fullName evidence="4">Mg-protoporphyrin IX chelatase</fullName>
    </recommendedName>
</protein>
<evidence type="ECO:0000313" key="8">
    <source>
        <dbReference type="Proteomes" id="UP001589700"/>
    </source>
</evidence>
<dbReference type="SMART" id="SM00327">
    <property type="entry name" value="VWA"/>
    <property type="match status" value="1"/>
</dbReference>
<dbReference type="Gene3D" id="3.40.50.410">
    <property type="entry name" value="von Willebrand factor, type A domain"/>
    <property type="match status" value="1"/>
</dbReference>
<evidence type="ECO:0000256" key="3">
    <source>
        <dbReference type="ARBA" id="ARBA00022840"/>
    </source>
</evidence>
<reference evidence="7 8" key="1">
    <citation type="submission" date="2024-09" db="EMBL/GenBank/DDBJ databases">
        <authorList>
            <person name="Sun Q."/>
            <person name="Mori K."/>
        </authorList>
    </citation>
    <scope>NUCLEOTIDE SEQUENCE [LARGE SCALE GENOMIC DNA]</scope>
    <source>
        <strain evidence="7 8">CCM 7659</strain>
    </source>
</reference>
<dbReference type="InterPro" id="IPR041702">
    <property type="entry name" value="BchD/ChlD_VWA"/>
</dbReference>
<evidence type="ECO:0000313" key="7">
    <source>
        <dbReference type="EMBL" id="MFB9260591.1"/>
    </source>
</evidence>
<keyword evidence="3" id="KW-0067">ATP-binding</keyword>
<evidence type="ECO:0000256" key="4">
    <source>
        <dbReference type="ARBA" id="ARBA00030759"/>
    </source>
</evidence>
<evidence type="ECO:0000256" key="1">
    <source>
        <dbReference type="ARBA" id="ARBA00005799"/>
    </source>
</evidence>
<dbReference type="Gene3D" id="3.40.50.300">
    <property type="entry name" value="P-loop containing nucleotide triphosphate hydrolases"/>
    <property type="match status" value="1"/>
</dbReference>
<comment type="similarity">
    <text evidence="1">Belongs to the Mg-chelatase subunits D/I family.</text>
</comment>
<dbReference type="InterPro" id="IPR052989">
    <property type="entry name" value="Mg-chelatase_DI-like"/>
</dbReference>
<dbReference type="EMBL" id="JBHMDY010000006">
    <property type="protein sequence ID" value="MFB9260591.1"/>
    <property type="molecule type" value="Genomic_DNA"/>
</dbReference>
<evidence type="ECO:0000256" key="2">
    <source>
        <dbReference type="ARBA" id="ARBA00022741"/>
    </source>
</evidence>
<organism evidence="7 8">
    <name type="scientific">Dietzia aerolata</name>
    <dbReference type="NCBI Taxonomy" id="595984"/>
    <lineage>
        <taxon>Bacteria</taxon>
        <taxon>Bacillati</taxon>
        <taxon>Actinomycetota</taxon>
        <taxon>Actinomycetes</taxon>
        <taxon>Mycobacteriales</taxon>
        <taxon>Dietziaceae</taxon>
        <taxon>Dietzia</taxon>
    </lineage>
</organism>
<dbReference type="RefSeq" id="WP_380023785.1">
    <property type="nucleotide sequence ID" value="NZ_JBHMDY010000006.1"/>
</dbReference>
<dbReference type="InterPro" id="IPR036465">
    <property type="entry name" value="vWFA_dom_sf"/>
</dbReference>
<feature type="region of interest" description="Disordered" evidence="5">
    <location>
        <begin position="332"/>
        <end position="487"/>
    </location>
</feature>
<evidence type="ECO:0000259" key="6">
    <source>
        <dbReference type="PROSITE" id="PS50234"/>
    </source>
</evidence>
<feature type="compositionally biased region" description="Polar residues" evidence="5">
    <location>
        <begin position="767"/>
        <end position="776"/>
    </location>
</feature>
<feature type="compositionally biased region" description="Acidic residues" evidence="5">
    <location>
        <begin position="355"/>
        <end position="365"/>
    </location>
</feature>
<feature type="compositionally biased region" description="Acidic residues" evidence="5">
    <location>
        <begin position="335"/>
        <end position="347"/>
    </location>
</feature>
<dbReference type="Proteomes" id="UP001589700">
    <property type="component" value="Unassembled WGS sequence"/>
</dbReference>
<dbReference type="InterPro" id="IPR002035">
    <property type="entry name" value="VWF_A"/>
</dbReference>
<dbReference type="Gene3D" id="1.10.8.80">
    <property type="entry name" value="Magnesium chelatase subunit I, C-Terminal domain"/>
    <property type="match status" value="1"/>
</dbReference>
<feature type="domain" description="VWFA" evidence="6">
    <location>
        <begin position="557"/>
        <end position="687"/>
    </location>
</feature>
<accession>A0ABV5JSH6</accession>
<comment type="caution">
    <text evidence="7">The sequence shown here is derived from an EMBL/GenBank/DDBJ whole genome shotgun (WGS) entry which is preliminary data.</text>
</comment>
<dbReference type="CDD" id="cd01451">
    <property type="entry name" value="vWA_Magnesium_chelatase"/>
    <property type="match status" value="1"/>
</dbReference>
<keyword evidence="2" id="KW-0547">Nucleotide-binding</keyword>
<dbReference type="SUPFAM" id="SSF52540">
    <property type="entry name" value="P-loop containing nucleoside triphosphate hydrolases"/>
    <property type="match status" value="1"/>
</dbReference>
<feature type="region of interest" description="Disordered" evidence="5">
    <location>
        <begin position="511"/>
        <end position="530"/>
    </location>
</feature>
<dbReference type="SMART" id="SM00382">
    <property type="entry name" value="AAA"/>
    <property type="match status" value="1"/>
</dbReference>
<feature type="compositionally biased region" description="Low complexity" evidence="5">
    <location>
        <begin position="427"/>
        <end position="439"/>
    </location>
</feature>
<name>A0ABV5JSH6_9ACTN</name>
<dbReference type="PANTHER" id="PTHR35023">
    <property type="entry name" value="CHELATASE-RELATED"/>
    <property type="match status" value="1"/>
</dbReference>
<evidence type="ECO:0000256" key="5">
    <source>
        <dbReference type="SAM" id="MobiDB-lite"/>
    </source>
</evidence>
<feature type="region of interest" description="Disordered" evidence="5">
    <location>
        <begin position="736"/>
        <end position="776"/>
    </location>
</feature>
<keyword evidence="8" id="KW-1185">Reference proteome</keyword>
<dbReference type="SUPFAM" id="SSF53300">
    <property type="entry name" value="vWA-like"/>
    <property type="match status" value="1"/>
</dbReference>
<dbReference type="Pfam" id="PF01078">
    <property type="entry name" value="Mg_chelatase"/>
    <property type="match status" value="1"/>
</dbReference>
<feature type="region of interest" description="Disordered" evidence="5">
    <location>
        <begin position="61"/>
        <end position="86"/>
    </location>
</feature>
<dbReference type="Pfam" id="PF17863">
    <property type="entry name" value="AAA_lid_2"/>
    <property type="match status" value="1"/>
</dbReference>
<dbReference type="PANTHER" id="PTHR35023:SF1">
    <property type="entry name" value="MG-PROTOPORPHYRIN IX CHELATASE"/>
    <property type="match status" value="1"/>
</dbReference>
<dbReference type="InterPro" id="IPR027417">
    <property type="entry name" value="P-loop_NTPase"/>
</dbReference>
<dbReference type="InterPro" id="IPR000523">
    <property type="entry name" value="Mg_chelatse_chII-like_cat_dom"/>
</dbReference>
<dbReference type="Pfam" id="PF13519">
    <property type="entry name" value="VWA_2"/>
    <property type="match status" value="1"/>
</dbReference>
<proteinExistence type="inferred from homology"/>
<dbReference type="InterPro" id="IPR003593">
    <property type="entry name" value="AAA+_ATPase"/>
</dbReference>